<reference evidence="1 2" key="1">
    <citation type="submission" date="2022-07" db="EMBL/GenBank/DDBJ databases">
        <title>Characterization of plant growth promoting rhizobacteria (PGPR) for use as bioinoculants in agriculture.</title>
        <authorList>
            <person name="Hassen A.I."/>
            <person name="Pierneef R."/>
        </authorList>
    </citation>
    <scope>NUCLEOTIDE SEQUENCE [LARGE SCALE GENOMIC DNA]</scope>
    <source>
        <strain evidence="1 2">SARCC-3054</strain>
    </source>
</reference>
<dbReference type="EMBL" id="JANIGP010000019">
    <property type="protein sequence ID" value="MCY0110799.1"/>
    <property type="molecule type" value="Genomic_DNA"/>
</dbReference>
<dbReference type="Proteomes" id="UP001207830">
    <property type="component" value="Unassembled WGS sequence"/>
</dbReference>
<organism evidence="1 2">
    <name type="scientific">Pseudomonas monsensis</name>
    <dbReference type="NCBI Taxonomy" id="2745509"/>
    <lineage>
        <taxon>Bacteria</taxon>
        <taxon>Pseudomonadati</taxon>
        <taxon>Pseudomonadota</taxon>
        <taxon>Gammaproteobacteria</taxon>
        <taxon>Pseudomonadales</taxon>
        <taxon>Pseudomonadaceae</taxon>
        <taxon>Pseudomonas</taxon>
    </lineage>
</organism>
<evidence type="ECO:0000313" key="1">
    <source>
        <dbReference type="EMBL" id="MCY0110799.1"/>
    </source>
</evidence>
<sequence>MPDNGVQFNDWYAGFNTVGHVGVMNGVIDLPVTGDAFAMFG</sequence>
<comment type="caution">
    <text evidence="1">The sequence shown here is derived from an EMBL/GenBank/DDBJ whole genome shotgun (WGS) entry which is preliminary data.</text>
</comment>
<accession>A0ABT3YZ55</accession>
<proteinExistence type="predicted"/>
<protein>
    <submittedName>
        <fullName evidence="1">Uncharacterized protein</fullName>
    </submittedName>
</protein>
<gene>
    <name evidence="1" type="ORF">NQF78_21045</name>
</gene>
<keyword evidence="2" id="KW-1185">Reference proteome</keyword>
<name>A0ABT3YZ55_9PSED</name>
<evidence type="ECO:0000313" key="2">
    <source>
        <dbReference type="Proteomes" id="UP001207830"/>
    </source>
</evidence>
<dbReference type="RefSeq" id="WP_259741327.1">
    <property type="nucleotide sequence ID" value="NZ_CP077087.1"/>
</dbReference>